<proteinExistence type="predicted"/>
<name>A0A154PV22_DUFNO</name>
<sequence>MDALYANIGNLEGKNSWASIGCQSRWWKSVGMRKVSRGKGEGKKPTCPGFSKFQVG</sequence>
<accession>A0A154PV22</accession>
<dbReference type="Proteomes" id="UP000076502">
    <property type="component" value="Unassembled WGS sequence"/>
</dbReference>
<evidence type="ECO:0000313" key="3">
    <source>
        <dbReference type="Proteomes" id="UP000076502"/>
    </source>
</evidence>
<dbReference type="EMBL" id="KQ435194">
    <property type="protein sequence ID" value="KZC15050.1"/>
    <property type="molecule type" value="Genomic_DNA"/>
</dbReference>
<evidence type="ECO:0000256" key="1">
    <source>
        <dbReference type="SAM" id="MobiDB-lite"/>
    </source>
</evidence>
<keyword evidence="3" id="KW-1185">Reference proteome</keyword>
<gene>
    <name evidence="2" type="ORF">WN55_08614</name>
</gene>
<feature type="region of interest" description="Disordered" evidence="1">
    <location>
        <begin position="33"/>
        <end position="56"/>
    </location>
</feature>
<reference evidence="2 3" key="1">
    <citation type="submission" date="2015-07" db="EMBL/GenBank/DDBJ databases">
        <title>The genome of Dufourea novaeangliae.</title>
        <authorList>
            <person name="Pan H."/>
            <person name="Kapheim K."/>
        </authorList>
    </citation>
    <scope>NUCLEOTIDE SEQUENCE [LARGE SCALE GENOMIC DNA]</scope>
    <source>
        <strain evidence="2">0120121106</strain>
        <tissue evidence="2">Whole body</tissue>
    </source>
</reference>
<evidence type="ECO:0000313" key="2">
    <source>
        <dbReference type="EMBL" id="KZC15050.1"/>
    </source>
</evidence>
<dbReference type="AlphaFoldDB" id="A0A154PV22"/>
<organism evidence="2 3">
    <name type="scientific">Dufourea novaeangliae</name>
    <name type="common">Sweat bee</name>
    <dbReference type="NCBI Taxonomy" id="178035"/>
    <lineage>
        <taxon>Eukaryota</taxon>
        <taxon>Metazoa</taxon>
        <taxon>Ecdysozoa</taxon>
        <taxon>Arthropoda</taxon>
        <taxon>Hexapoda</taxon>
        <taxon>Insecta</taxon>
        <taxon>Pterygota</taxon>
        <taxon>Neoptera</taxon>
        <taxon>Endopterygota</taxon>
        <taxon>Hymenoptera</taxon>
        <taxon>Apocrita</taxon>
        <taxon>Aculeata</taxon>
        <taxon>Apoidea</taxon>
        <taxon>Anthophila</taxon>
        <taxon>Halictidae</taxon>
        <taxon>Rophitinae</taxon>
        <taxon>Dufourea</taxon>
    </lineage>
</organism>
<protein>
    <submittedName>
        <fullName evidence="2">Uncharacterized protein</fullName>
    </submittedName>
</protein>